<reference evidence="1 2" key="1">
    <citation type="submission" date="2021-06" db="EMBL/GenBank/DDBJ databases">
        <title>Caerostris extrusa draft genome.</title>
        <authorList>
            <person name="Kono N."/>
            <person name="Arakawa K."/>
        </authorList>
    </citation>
    <scope>NUCLEOTIDE SEQUENCE [LARGE SCALE GENOMIC DNA]</scope>
</reference>
<evidence type="ECO:0000313" key="2">
    <source>
        <dbReference type="Proteomes" id="UP001054945"/>
    </source>
</evidence>
<keyword evidence="2" id="KW-1185">Reference proteome</keyword>
<dbReference type="EMBL" id="BPLR01004713">
    <property type="protein sequence ID" value="GIX96931.1"/>
    <property type="molecule type" value="Genomic_DNA"/>
</dbReference>
<feature type="non-terminal residue" evidence="1">
    <location>
        <position position="1"/>
    </location>
</feature>
<accession>A0AAV4PIN5</accession>
<dbReference type="Proteomes" id="UP001054945">
    <property type="component" value="Unassembled WGS sequence"/>
</dbReference>
<comment type="caution">
    <text evidence="1">The sequence shown here is derived from an EMBL/GenBank/DDBJ whole genome shotgun (WGS) entry which is preliminary data.</text>
</comment>
<name>A0AAV4PIN5_CAEEX</name>
<protein>
    <submittedName>
        <fullName evidence="1">Uncharacterized protein</fullName>
    </submittedName>
</protein>
<organism evidence="1 2">
    <name type="scientific">Caerostris extrusa</name>
    <name type="common">Bark spider</name>
    <name type="synonym">Caerostris bankana</name>
    <dbReference type="NCBI Taxonomy" id="172846"/>
    <lineage>
        <taxon>Eukaryota</taxon>
        <taxon>Metazoa</taxon>
        <taxon>Ecdysozoa</taxon>
        <taxon>Arthropoda</taxon>
        <taxon>Chelicerata</taxon>
        <taxon>Arachnida</taxon>
        <taxon>Araneae</taxon>
        <taxon>Araneomorphae</taxon>
        <taxon>Entelegynae</taxon>
        <taxon>Araneoidea</taxon>
        <taxon>Araneidae</taxon>
        <taxon>Caerostris</taxon>
    </lineage>
</organism>
<gene>
    <name evidence="1" type="ORF">CEXT_463941</name>
</gene>
<dbReference type="AlphaFoldDB" id="A0AAV4PIN5"/>
<sequence length="81" mass="9184">YISSKSSAKQSVEDLCTKLLEEELKTNYDYLTNYAEETMSQSNDLSDISKGKLSLDQMKDIGVLNITRTGRHVKIPEKLNL</sequence>
<evidence type="ECO:0000313" key="1">
    <source>
        <dbReference type="EMBL" id="GIX96931.1"/>
    </source>
</evidence>
<proteinExistence type="predicted"/>